<dbReference type="InterPro" id="IPR004182">
    <property type="entry name" value="GRAM"/>
</dbReference>
<organism evidence="3">
    <name type="scientific">Cucumis melo</name>
    <name type="common">Muskmelon</name>
    <dbReference type="NCBI Taxonomy" id="3656"/>
    <lineage>
        <taxon>Eukaryota</taxon>
        <taxon>Viridiplantae</taxon>
        <taxon>Streptophyta</taxon>
        <taxon>Embryophyta</taxon>
        <taxon>Tracheophyta</taxon>
        <taxon>Spermatophyta</taxon>
        <taxon>Magnoliopsida</taxon>
        <taxon>eudicotyledons</taxon>
        <taxon>Gunneridae</taxon>
        <taxon>Pentapetalae</taxon>
        <taxon>rosids</taxon>
        <taxon>fabids</taxon>
        <taxon>Cucurbitales</taxon>
        <taxon>Cucurbitaceae</taxon>
        <taxon>Benincaseae</taxon>
        <taxon>Cucumis</taxon>
    </lineage>
</organism>
<protein>
    <recommendedName>
        <fullName evidence="2">GRAM domain-containing protein</fullName>
    </recommendedName>
</protein>
<dbReference type="Gene3D" id="2.30.29.30">
    <property type="entry name" value="Pleckstrin-homology domain (PH domain)/Phosphotyrosine-binding domain (PTB)"/>
    <property type="match status" value="1"/>
</dbReference>
<dbReference type="PANTHER" id="PTHR31969">
    <property type="entry name" value="GEM-LIKE PROTEIN 2"/>
    <property type="match status" value="1"/>
</dbReference>
<name>A0A9I9EIH1_CUCME</name>
<reference evidence="3" key="1">
    <citation type="submission" date="2023-03" db="UniProtKB">
        <authorList>
            <consortium name="EnsemblPlants"/>
        </authorList>
    </citation>
    <scope>IDENTIFICATION</scope>
</reference>
<dbReference type="Gramene" id="MELO3C034197.2.1">
    <property type="protein sequence ID" value="MELO3C034197.2.1"/>
    <property type="gene ID" value="MELO3C034197.2"/>
</dbReference>
<dbReference type="EnsemblPlants" id="MELO3C034197.2.1">
    <property type="protein sequence ID" value="MELO3C034197.2.1"/>
    <property type="gene ID" value="MELO3C034197.2"/>
</dbReference>
<evidence type="ECO:0000259" key="2">
    <source>
        <dbReference type="SMART" id="SM00568"/>
    </source>
</evidence>
<dbReference type="SMART" id="SM00568">
    <property type="entry name" value="GRAM"/>
    <property type="match status" value="1"/>
</dbReference>
<evidence type="ECO:0000256" key="1">
    <source>
        <dbReference type="ARBA" id="ARBA00009414"/>
    </source>
</evidence>
<dbReference type="Pfam" id="PF02893">
    <property type="entry name" value="GRAM"/>
    <property type="match status" value="1"/>
</dbReference>
<dbReference type="InterPro" id="IPR037848">
    <property type="entry name" value="GEM-like"/>
</dbReference>
<evidence type="ECO:0000313" key="3">
    <source>
        <dbReference type="EnsemblPlants" id="MELO3C034197.2.1"/>
    </source>
</evidence>
<accession>A0A9I9EIH1</accession>
<feature type="domain" description="GRAM" evidence="2">
    <location>
        <begin position="34"/>
        <end position="108"/>
    </location>
</feature>
<proteinExistence type="inferred from homology"/>
<sequence>MMTCTVKLSPNIAKTVKGKLWLGTKLVQFGGSEKIFHKMFNLEQGDKLLNSAHCYLSTTAGPIAGLVFVSTHVVAFCSDRPIIISSPHGEVGKVMIPVNKVKRVNQRNNENNPAKKYIQVGDELLQDWEIRFQRKRSGSHKLPAKFTLQDAGNCNPASSHPALLLTFKTFKFTSIPSLPKVWKAASVTSSQQPMSRASRLLQLRTIKYWKPLATTVRSESVTPG</sequence>
<dbReference type="InterPro" id="IPR011993">
    <property type="entry name" value="PH-like_dom_sf"/>
</dbReference>
<dbReference type="AlphaFoldDB" id="A0A9I9EIH1"/>
<comment type="similarity">
    <text evidence="1">Belongs to the GEM family.</text>
</comment>